<sequence length="45" mass="4450">MIRTLITKIAAVALAAAALTTVAATTAHAVTDTAPVTASGSNPWE</sequence>
<gene>
    <name evidence="2" type="ORF">SAMN05421507_102597</name>
</gene>
<dbReference type="Proteomes" id="UP000199691">
    <property type="component" value="Unassembled WGS sequence"/>
</dbReference>
<keyword evidence="3" id="KW-1185">Reference proteome</keyword>
<name>A0A1H0JQ95_9PSEU</name>
<evidence type="ECO:0000313" key="3">
    <source>
        <dbReference type="Proteomes" id="UP000199691"/>
    </source>
</evidence>
<evidence type="ECO:0000313" key="2">
    <source>
        <dbReference type="EMBL" id="SDO45985.1"/>
    </source>
</evidence>
<accession>A0A1H0JQ95</accession>
<feature type="chain" id="PRO_5011518493" evidence="1">
    <location>
        <begin position="30"/>
        <end position="45"/>
    </location>
</feature>
<dbReference type="EMBL" id="FNIX01000002">
    <property type="protein sequence ID" value="SDO45985.1"/>
    <property type="molecule type" value="Genomic_DNA"/>
</dbReference>
<reference evidence="3" key="1">
    <citation type="submission" date="2016-10" db="EMBL/GenBank/DDBJ databases">
        <authorList>
            <person name="Varghese N."/>
            <person name="Submissions S."/>
        </authorList>
    </citation>
    <scope>NUCLEOTIDE SEQUENCE [LARGE SCALE GENOMIC DNA]</scope>
    <source>
        <strain evidence="3">CGMCC 4.6609</strain>
    </source>
</reference>
<protein>
    <submittedName>
        <fullName evidence="2">Uncharacterized protein</fullName>
    </submittedName>
</protein>
<keyword evidence="1" id="KW-0732">Signal</keyword>
<organism evidence="2 3">
    <name type="scientific">Lentzea jiangxiensis</name>
    <dbReference type="NCBI Taxonomy" id="641025"/>
    <lineage>
        <taxon>Bacteria</taxon>
        <taxon>Bacillati</taxon>
        <taxon>Actinomycetota</taxon>
        <taxon>Actinomycetes</taxon>
        <taxon>Pseudonocardiales</taxon>
        <taxon>Pseudonocardiaceae</taxon>
        <taxon>Lentzea</taxon>
    </lineage>
</organism>
<feature type="signal peptide" evidence="1">
    <location>
        <begin position="1"/>
        <end position="29"/>
    </location>
</feature>
<dbReference type="RefSeq" id="WP_176959660.1">
    <property type="nucleotide sequence ID" value="NZ_FNIX01000002.1"/>
</dbReference>
<evidence type="ECO:0000256" key="1">
    <source>
        <dbReference type="SAM" id="SignalP"/>
    </source>
</evidence>
<dbReference type="AlphaFoldDB" id="A0A1H0JQ95"/>
<proteinExistence type="predicted"/>